<organism evidence="1 2">
    <name type="scientific">Fusibacter ferrireducens</name>
    <dbReference type="NCBI Taxonomy" id="2785058"/>
    <lineage>
        <taxon>Bacteria</taxon>
        <taxon>Bacillati</taxon>
        <taxon>Bacillota</taxon>
        <taxon>Clostridia</taxon>
        <taxon>Eubacteriales</taxon>
        <taxon>Eubacteriales Family XII. Incertae Sedis</taxon>
        <taxon>Fusibacter</taxon>
    </lineage>
</organism>
<dbReference type="InterPro" id="IPR027417">
    <property type="entry name" value="P-loop_NTPase"/>
</dbReference>
<keyword evidence="2" id="KW-1185">Reference proteome</keyword>
<dbReference type="NCBIfam" id="NF041815">
    <property type="entry name" value="Avs4"/>
    <property type="match status" value="1"/>
</dbReference>
<dbReference type="EMBL" id="JADKNH010000005">
    <property type="protein sequence ID" value="MBF4693327.1"/>
    <property type="molecule type" value="Genomic_DNA"/>
</dbReference>
<evidence type="ECO:0000313" key="2">
    <source>
        <dbReference type="Proteomes" id="UP000614200"/>
    </source>
</evidence>
<gene>
    <name evidence="1" type="ORF">ISU02_09355</name>
</gene>
<dbReference type="RefSeq" id="WP_194701566.1">
    <property type="nucleotide sequence ID" value="NZ_JADKNH010000005.1"/>
</dbReference>
<protein>
    <recommendedName>
        <fullName evidence="3">ATPase</fullName>
    </recommendedName>
</protein>
<dbReference type="Gene3D" id="3.40.50.300">
    <property type="entry name" value="P-loop containing nucleotide triphosphate hydrolases"/>
    <property type="match status" value="1"/>
</dbReference>
<dbReference type="Proteomes" id="UP000614200">
    <property type="component" value="Unassembled WGS sequence"/>
</dbReference>
<sequence>MIKPNWDIFNAKFSDSTTSDFEWFCYLLFCKEHGIKNGIFRYLNQAAIETDLIEVDAQHIGWQAKYYSGTLSTHADELVETVEKAKRLYPSIDRLVIYTNSEWAQNKGEEPVGFKRVKEAAANNNITLEWRARSYFESEFVTATAENISRYFFTLEEGETEELKRRMSHTENLLAEIKNSIPYKESEIHIPRQEILDEIKKSSQQVVVLSGNGGVGKTAVIKDYHSGLEKDSVLLMFKATEFELSNEEHMFRSTSFDKFFDMLKETEKKIVVIDSAEKLLDLRNTNTFKVFLTRVIKDEWKIVFTSRNLYVDDLNYEFLDTYGVAPMNVHIDDVSEVELLKLSEENGFKLPKDYKLVELIRNPFYLKEFLKYHDFRDSWDYVSFKQNLWSRNVKKAKPVREQSFIKLAHLRANTGQFFLEPEGDLAILDEEFIPDGLVAYETAGYFITHDIYEEWALEKLIDKAFIRSADTAEFTKMIGDSIAVRRSFRSWLSDKLYSSPEDVSSLVDGIMKEESLEKHWKDELIVSIMLSSYSITFFESYKDSLLINDMQLLKRTGFLLRLACKEVDDRFLELDVTKIPDLFSASLVFTKPKGLGWASYIEFVYNNLDEVGCDRLLFTIPILKAWSSDIGRTTELAGKIALKIYEYCTFDSQVYLGKDTEEELISIIFNSVKENKQLLTEIVDKIIENQWWETSEPYYTFSKAMTTGKYGNIVARVIPRSVMAVVKLFWMAHEDKSSYGYYRSHSLHRSETSFGLSSGSDRYFPSSALQTPMYALLHAEPRESIDFIIKFMNVCVERYVKSGYDAGVYKIQLHLSDDEVSEQYIGNALWNMYRGNGSPVSPNLLQSVHMALEKFLLIVAEKTEQKVLEDLFIHMLRTSKSASITAVVTSLVLAYPDKLSKIALILIKTYDILKYDGGRWAGERGLRSLYSIGYGLNWKNEVYQRERIDTLEEVHRNKSLEQIIINYQFFAKEGSDEGDFYDRQKTVWDILDAYNKEIETSDTTEEFPMKELLIRRMDRRNMEPKLEEIDNQQCISLTPKLPDRLKKEVERSREESDEKMKYMALNLWAEFKHDHNEQANNYREYDENPQKALEELKSLMEDWDKEGCEDYHLLYRSVLPNVSSLLVKEYSSELSEADYALCKGLILEFAGAPVRENYTYQIGDGVEGAVKALPYLIGEEGGMDDAAIFTLMMLLLNTREIGQYKRICDFAIEAINESLWDKYPEDTKLLVLSHLKLSEAFESYVEQIRTERFDHDSWNDNSVYMRFMEHCESDFDELIVSEASSFDIQSINPSLELSASILALIPVGTSDEQLLGLVEKILEIMAEGVFRKSDANVYSDKLRLFKTYSSFILAREKSEIERFNHYFVEAFEMNEEADHLFSELLLAEDQLATHGVFWKLWWSYYDVVVNSIKDRRHYYREEALHSYLLDFRFWRSGVKEWHSLKDENVEFYWRITSDLSKNPDVLAAVAKILHSIGSGFLNEGVGWISKMIASNTEVHQKEMDSNTRFIIETILRKYVNVNRELLKINISKKTEILVILNCLIENNSEVGYLIRERLL</sequence>
<dbReference type="SUPFAM" id="SSF52540">
    <property type="entry name" value="P-loop containing nucleoside triphosphate hydrolases"/>
    <property type="match status" value="1"/>
</dbReference>
<comment type="caution">
    <text evidence="1">The sequence shown here is derived from an EMBL/GenBank/DDBJ whole genome shotgun (WGS) entry which is preliminary data.</text>
</comment>
<evidence type="ECO:0000313" key="1">
    <source>
        <dbReference type="EMBL" id="MBF4693327.1"/>
    </source>
</evidence>
<evidence type="ECO:0008006" key="3">
    <source>
        <dbReference type="Google" id="ProtNLM"/>
    </source>
</evidence>
<proteinExistence type="predicted"/>
<name>A0ABR9ZS96_9FIRM</name>
<accession>A0ABR9ZS96</accession>
<reference evidence="1 2" key="1">
    <citation type="submission" date="2020-11" db="EMBL/GenBank/DDBJ databases">
        <title>Fusibacter basophilias sp. nov.</title>
        <authorList>
            <person name="Qiu D."/>
        </authorList>
    </citation>
    <scope>NUCLEOTIDE SEQUENCE [LARGE SCALE GENOMIC DNA]</scope>
    <source>
        <strain evidence="1 2">Q10-2</strain>
    </source>
</reference>